<comment type="caution">
    <text evidence="2">The sequence shown here is derived from an EMBL/GenBank/DDBJ whole genome shotgun (WGS) entry which is preliminary data.</text>
</comment>
<accession>A0A8H7ITT9</accession>
<name>A0A8H7ITT9_9PLEO</name>
<organism evidence="2 3">
    <name type="scientific">Ascochyta lentis</name>
    <dbReference type="NCBI Taxonomy" id="205686"/>
    <lineage>
        <taxon>Eukaryota</taxon>
        <taxon>Fungi</taxon>
        <taxon>Dikarya</taxon>
        <taxon>Ascomycota</taxon>
        <taxon>Pezizomycotina</taxon>
        <taxon>Dothideomycetes</taxon>
        <taxon>Pleosporomycetidae</taxon>
        <taxon>Pleosporales</taxon>
        <taxon>Pleosporineae</taxon>
        <taxon>Didymellaceae</taxon>
        <taxon>Ascochyta</taxon>
    </lineage>
</organism>
<reference evidence="2" key="1">
    <citation type="submission" date="2018-12" db="EMBL/GenBank/DDBJ databases">
        <authorList>
            <person name="Syme R.A."/>
            <person name="Farfan-Caceres L."/>
            <person name="Lichtenzveig J."/>
        </authorList>
    </citation>
    <scope>NUCLEOTIDE SEQUENCE</scope>
    <source>
        <strain evidence="2">Al4</strain>
    </source>
</reference>
<dbReference type="AlphaFoldDB" id="A0A8H7ITT9"/>
<evidence type="ECO:0000313" key="2">
    <source>
        <dbReference type="EMBL" id="KAF9690440.1"/>
    </source>
</evidence>
<feature type="compositionally biased region" description="Polar residues" evidence="1">
    <location>
        <begin position="311"/>
        <end position="326"/>
    </location>
</feature>
<feature type="compositionally biased region" description="Polar residues" evidence="1">
    <location>
        <begin position="292"/>
        <end position="301"/>
    </location>
</feature>
<feature type="region of interest" description="Disordered" evidence="1">
    <location>
        <begin position="261"/>
        <end position="326"/>
    </location>
</feature>
<protein>
    <submittedName>
        <fullName evidence="2">Uncharacterized protein</fullName>
    </submittedName>
</protein>
<feature type="compositionally biased region" description="Polar residues" evidence="1">
    <location>
        <begin position="377"/>
        <end position="386"/>
    </location>
</feature>
<reference evidence="2" key="2">
    <citation type="submission" date="2020-09" db="EMBL/GenBank/DDBJ databases">
        <title>Reference genome assembly for Australian Ascochyta lentis isolate Al4.</title>
        <authorList>
            <person name="Lee R.C."/>
            <person name="Farfan-Caceres L.M."/>
            <person name="Debler J.W."/>
            <person name="Williams A.H."/>
            <person name="Henares B.M."/>
        </authorList>
    </citation>
    <scope>NUCLEOTIDE SEQUENCE</scope>
    <source>
        <strain evidence="2">Al4</strain>
    </source>
</reference>
<gene>
    <name evidence="2" type="ORF">EKO04_011619</name>
</gene>
<feature type="compositionally biased region" description="Polar residues" evidence="1">
    <location>
        <begin position="393"/>
        <end position="404"/>
    </location>
</feature>
<keyword evidence="3" id="KW-1185">Reference proteome</keyword>
<dbReference type="Proteomes" id="UP000651452">
    <property type="component" value="Unassembled WGS sequence"/>
</dbReference>
<evidence type="ECO:0000256" key="1">
    <source>
        <dbReference type="SAM" id="MobiDB-lite"/>
    </source>
</evidence>
<feature type="region of interest" description="Disordered" evidence="1">
    <location>
        <begin position="377"/>
        <end position="404"/>
    </location>
</feature>
<evidence type="ECO:0000313" key="3">
    <source>
        <dbReference type="Proteomes" id="UP000651452"/>
    </source>
</evidence>
<proteinExistence type="predicted"/>
<dbReference type="EMBL" id="RZGK01000024">
    <property type="protein sequence ID" value="KAF9690440.1"/>
    <property type="molecule type" value="Genomic_DNA"/>
</dbReference>
<sequence length="667" mass="73920">MSALTLLQSKLDDNTQAGAKRGQLHDVVTQLYSPKRQLRTSLSLHAPNMASDSTMVSSQFTASHQLSAELADTLAPQTWDGENQMQNSGYASQTDMLGGFNFGYDTQPNMALDSTMVSSQFTASHRLSAELADTLAPQTWDGKNQMQNSGYASQTDMLGGFNFGYDTQPNMALDSTMVSSQSTASHRLSAELADTLALQTWDGKNQMQNSGYASQTDKLGGFNFGHDTQPNDLGDFDLGNVNSPHTDSAIRMMLEQYCNNFPEDPQSAANNMEGYHTPSRIPNDVLQHRSQRSLSESSTYSFDPDEPYPSVETSRGSTRQSSVSTSIATEAQNIISRIRDQVLECQNDPVWFELPPHIKARLTARFTSILESCSIPVTTPHKAQTPNRRKQNANKVSSPGSSKRSNADLWYAKFMTVQVAAQKVPDAIQHYLNQPASVFLNPPAVMDACEAMSRNISEAGRKSILAKRVAYMQTLSVSSIHLSILININCLFFFLLSHESLSIWKSKCQDAVAQKLWHTKLPSLFEMLHPGEPMEYLNTSLGRATKTKKYQDFSAQVRGWQKRGSQLAYFVQQVGFGSIVLLHEQLEKPYGLSRGLESVESSGIFANRKPSEVAFQHLHDGGILQVGNSTGATEFLQRILLELFQGFDEWRNFGGEFGFPGFEQVEL</sequence>